<keyword evidence="2" id="KW-0560">Oxidoreductase</keyword>
<dbReference type="PANTHER" id="PTHR43976">
    <property type="entry name" value="SHORT CHAIN DEHYDROGENASE"/>
    <property type="match status" value="1"/>
</dbReference>
<dbReference type="SUPFAM" id="SSF51735">
    <property type="entry name" value="NAD(P)-binding Rossmann-fold domains"/>
    <property type="match status" value="1"/>
</dbReference>
<dbReference type="PRINTS" id="PR00080">
    <property type="entry name" value="SDRFAMILY"/>
</dbReference>
<reference evidence="4 5" key="1">
    <citation type="submission" date="2021-07" db="EMBL/GenBank/DDBJ databases">
        <title>Paraburkholderia edwinii protects Aspergillus sp. from phenazines by acting as a toxin sponge.</title>
        <authorList>
            <person name="Dahlstrom K.M."/>
            <person name="Newman D.K."/>
        </authorList>
    </citation>
    <scope>NUCLEOTIDE SEQUENCE [LARGE SCALE GENOMIC DNA]</scope>
    <source>
        <strain evidence="4 5">Pe01</strain>
    </source>
</reference>
<dbReference type="Proteomes" id="UP000826462">
    <property type="component" value="Chromosome 2"/>
</dbReference>
<dbReference type="PANTHER" id="PTHR43976:SF16">
    <property type="entry name" value="SHORT-CHAIN DEHYDROGENASE_REDUCTASE FAMILY PROTEIN"/>
    <property type="match status" value="1"/>
</dbReference>
<dbReference type="InterPro" id="IPR002347">
    <property type="entry name" value="SDR_fam"/>
</dbReference>
<dbReference type="PRINTS" id="PR00081">
    <property type="entry name" value="GDHRDH"/>
</dbReference>
<dbReference type="InterPro" id="IPR051911">
    <property type="entry name" value="SDR_oxidoreductase"/>
</dbReference>
<name>A0ABX8V363_9BURK</name>
<gene>
    <name evidence="4" type="ORF">KZJ38_28210</name>
</gene>
<comment type="similarity">
    <text evidence="1 3">Belongs to the short-chain dehydrogenases/reductases (SDR) family.</text>
</comment>
<accession>A0ABX8V363</accession>
<keyword evidence="5" id="KW-1185">Reference proteome</keyword>
<dbReference type="NCBIfam" id="NF005065">
    <property type="entry name" value="PRK06482.1"/>
    <property type="match status" value="1"/>
</dbReference>
<evidence type="ECO:0000313" key="5">
    <source>
        <dbReference type="Proteomes" id="UP000826462"/>
    </source>
</evidence>
<sequence>MQNVWLITGASSGLGRQLVELALERGDRVAAVIRNERALEDLQQQYGNALTVEVFDIRNTDRIQQAVNSAATAWGKIDVLVNNAGYVLRGAAEEVSDVQIERQFEVNLLAPIQVTRCVLPQMRKQRGGRIVQISSMGGQAAFPTVSLYHAAKWGLEGFTDALRQEVAPFGIQLTIVEPGGMRTSFDANAVHAEPIDAYEQTTVGLFRRKTREAKGTKYPNDPRKIAQAIIASTDAEVAPERLVLGADAYDVVHRALSQRLAALEAQEDAAMSTGLEYEAKHHAA</sequence>
<evidence type="ECO:0000313" key="4">
    <source>
        <dbReference type="EMBL" id="QYD73508.1"/>
    </source>
</evidence>
<evidence type="ECO:0000256" key="1">
    <source>
        <dbReference type="ARBA" id="ARBA00006484"/>
    </source>
</evidence>
<evidence type="ECO:0000256" key="2">
    <source>
        <dbReference type="ARBA" id="ARBA00023002"/>
    </source>
</evidence>
<dbReference type="EMBL" id="CP080096">
    <property type="protein sequence ID" value="QYD73508.1"/>
    <property type="molecule type" value="Genomic_DNA"/>
</dbReference>
<dbReference type="InterPro" id="IPR036291">
    <property type="entry name" value="NAD(P)-bd_dom_sf"/>
</dbReference>
<dbReference type="RefSeq" id="WP_219803327.1">
    <property type="nucleotide sequence ID" value="NZ_CP080096.1"/>
</dbReference>
<evidence type="ECO:0000256" key="3">
    <source>
        <dbReference type="RuleBase" id="RU000363"/>
    </source>
</evidence>
<dbReference type="Gene3D" id="3.40.50.720">
    <property type="entry name" value="NAD(P)-binding Rossmann-like Domain"/>
    <property type="match status" value="1"/>
</dbReference>
<dbReference type="CDD" id="cd05374">
    <property type="entry name" value="17beta-HSD-like_SDR_c"/>
    <property type="match status" value="1"/>
</dbReference>
<dbReference type="Pfam" id="PF00106">
    <property type="entry name" value="adh_short"/>
    <property type="match status" value="1"/>
</dbReference>
<organism evidence="4 5">
    <name type="scientific">Paraburkholderia edwinii</name>
    <dbReference type="NCBI Taxonomy" id="2861782"/>
    <lineage>
        <taxon>Bacteria</taxon>
        <taxon>Pseudomonadati</taxon>
        <taxon>Pseudomonadota</taxon>
        <taxon>Betaproteobacteria</taxon>
        <taxon>Burkholderiales</taxon>
        <taxon>Burkholderiaceae</taxon>
        <taxon>Paraburkholderia</taxon>
    </lineage>
</organism>
<proteinExistence type="inferred from homology"/>
<protein>
    <submittedName>
        <fullName evidence="4">SDR family oxidoreductase</fullName>
    </submittedName>
</protein>